<keyword evidence="2" id="KW-1185">Reference proteome</keyword>
<protein>
    <submittedName>
        <fullName evidence="1">Uncharacterized protein</fullName>
    </submittedName>
</protein>
<organism evidence="1 2">
    <name type="scientific">Microvirga arabica</name>
    <dbReference type="NCBI Taxonomy" id="1128671"/>
    <lineage>
        <taxon>Bacteria</taxon>
        <taxon>Pseudomonadati</taxon>
        <taxon>Pseudomonadota</taxon>
        <taxon>Alphaproteobacteria</taxon>
        <taxon>Hyphomicrobiales</taxon>
        <taxon>Methylobacteriaceae</taxon>
        <taxon>Microvirga</taxon>
    </lineage>
</organism>
<name>A0ABV6Y9T6_9HYPH</name>
<dbReference type="EMBL" id="JBHOMY010000036">
    <property type="protein sequence ID" value="MFC1457906.1"/>
    <property type="molecule type" value="Genomic_DNA"/>
</dbReference>
<proteinExistence type="predicted"/>
<accession>A0ABV6Y9T6</accession>
<sequence>MTLEQGPRNSQKVMVSSLDLNQVRDAVREVRASHPSSILADLVEDKIRALESASHHFVSDLFEDFRISRPLNS</sequence>
<dbReference type="Proteomes" id="UP001593940">
    <property type="component" value="Unassembled WGS sequence"/>
</dbReference>
<dbReference type="RefSeq" id="WP_203275348.1">
    <property type="nucleotide sequence ID" value="NZ_JAFBID010000108.1"/>
</dbReference>
<gene>
    <name evidence="1" type="ORF">ACETIH_14520</name>
</gene>
<evidence type="ECO:0000313" key="2">
    <source>
        <dbReference type="Proteomes" id="UP001593940"/>
    </source>
</evidence>
<comment type="caution">
    <text evidence="1">The sequence shown here is derived from an EMBL/GenBank/DDBJ whole genome shotgun (WGS) entry which is preliminary data.</text>
</comment>
<evidence type="ECO:0000313" key="1">
    <source>
        <dbReference type="EMBL" id="MFC1457906.1"/>
    </source>
</evidence>
<reference evidence="1 2" key="1">
    <citation type="submission" date="2024-09" db="EMBL/GenBank/DDBJ databases">
        <title>Nodulacao em especies de Leguminosae Basais da Amazonia e Caracterizacao dos Rizobios e Bacterias Associadas aos Nodulos.</title>
        <authorList>
            <person name="Jambeiro I.C.A."/>
            <person name="Lopes I.S."/>
            <person name="Aguiar E.R.G.R."/>
            <person name="Santos A.F.J."/>
            <person name="Dos Santos J.M.F."/>
            <person name="Gross E."/>
        </authorList>
    </citation>
    <scope>NUCLEOTIDE SEQUENCE [LARGE SCALE GENOMIC DNA]</scope>
    <source>
        <strain evidence="1 2">BRUESC1165</strain>
    </source>
</reference>